<feature type="domain" description="D-isomer specific 2-hydroxyacid dehydrogenase catalytic" evidence="5">
    <location>
        <begin position="48"/>
        <end position="330"/>
    </location>
</feature>
<dbReference type="InterPro" id="IPR006139">
    <property type="entry name" value="D-isomer_2_OHA_DH_cat_dom"/>
</dbReference>
<keyword evidence="3" id="KW-0520">NAD</keyword>
<evidence type="ECO:0000259" key="5">
    <source>
        <dbReference type="Pfam" id="PF00389"/>
    </source>
</evidence>
<dbReference type="Pfam" id="PF02826">
    <property type="entry name" value="2-Hacid_dh_C"/>
    <property type="match status" value="1"/>
</dbReference>
<dbReference type="InterPro" id="IPR036291">
    <property type="entry name" value="NAD(P)-bd_dom_sf"/>
</dbReference>
<dbReference type="CDD" id="cd12166">
    <property type="entry name" value="2-Hacid_dh_7"/>
    <property type="match status" value="1"/>
</dbReference>
<feature type="domain" description="D-isomer specific 2-hydroxyacid dehydrogenase NAD-binding" evidence="6">
    <location>
        <begin position="133"/>
        <end position="299"/>
    </location>
</feature>
<evidence type="ECO:0000256" key="4">
    <source>
        <dbReference type="RuleBase" id="RU003719"/>
    </source>
</evidence>
<dbReference type="Gene3D" id="3.40.50.720">
    <property type="entry name" value="NAD(P)-binding Rossmann-like Domain"/>
    <property type="match status" value="2"/>
</dbReference>
<dbReference type="PROSITE" id="PS00671">
    <property type="entry name" value="D_2_HYDROXYACID_DH_3"/>
    <property type="match status" value="1"/>
</dbReference>
<proteinExistence type="inferred from homology"/>
<dbReference type="InterPro" id="IPR006140">
    <property type="entry name" value="D-isomer_DH_NAD-bd"/>
</dbReference>
<evidence type="ECO:0000313" key="8">
    <source>
        <dbReference type="Proteomes" id="UP000460435"/>
    </source>
</evidence>
<dbReference type="AlphaFoldDB" id="A0A7K3MC80"/>
<dbReference type="Proteomes" id="UP000460435">
    <property type="component" value="Unassembled WGS sequence"/>
</dbReference>
<protein>
    <submittedName>
        <fullName evidence="7">Dihydrofolate reductase</fullName>
    </submittedName>
</protein>
<dbReference type="InterPro" id="IPR050223">
    <property type="entry name" value="D-isomer_2-hydroxyacid_DH"/>
</dbReference>
<dbReference type="Pfam" id="PF00389">
    <property type="entry name" value="2-Hacid_dh"/>
    <property type="match status" value="1"/>
</dbReference>
<evidence type="ECO:0000256" key="3">
    <source>
        <dbReference type="ARBA" id="ARBA00023027"/>
    </source>
</evidence>
<keyword evidence="8" id="KW-1185">Reference proteome</keyword>
<evidence type="ECO:0000256" key="1">
    <source>
        <dbReference type="ARBA" id="ARBA00005854"/>
    </source>
</evidence>
<dbReference type="SUPFAM" id="SSF51735">
    <property type="entry name" value="NAD(P)-binding Rossmann-fold domains"/>
    <property type="match status" value="1"/>
</dbReference>
<organism evidence="7 8">
    <name type="scientific">Phytoactinopolyspora mesophila</name>
    <dbReference type="NCBI Taxonomy" id="2650750"/>
    <lineage>
        <taxon>Bacteria</taxon>
        <taxon>Bacillati</taxon>
        <taxon>Actinomycetota</taxon>
        <taxon>Actinomycetes</taxon>
        <taxon>Jiangellales</taxon>
        <taxon>Jiangellaceae</taxon>
        <taxon>Phytoactinopolyspora</taxon>
    </lineage>
</organism>
<reference evidence="7 8" key="1">
    <citation type="submission" date="2019-11" db="EMBL/GenBank/DDBJ databases">
        <authorList>
            <person name="Li X.-J."/>
            <person name="Feng X.-M."/>
        </authorList>
    </citation>
    <scope>NUCLEOTIDE SEQUENCE [LARGE SCALE GENOMIC DNA]</scope>
    <source>
        <strain evidence="7 8">XMNu-373</strain>
    </source>
</reference>
<dbReference type="PANTHER" id="PTHR10996:SF178">
    <property type="entry name" value="2-HYDROXYACID DEHYDROGENASE YGL185C-RELATED"/>
    <property type="match status" value="1"/>
</dbReference>
<evidence type="ECO:0000313" key="7">
    <source>
        <dbReference type="EMBL" id="NDL60919.1"/>
    </source>
</evidence>
<dbReference type="GO" id="GO:0030267">
    <property type="term" value="F:glyoxylate reductase (NADPH) activity"/>
    <property type="evidence" value="ECO:0007669"/>
    <property type="project" value="TreeGrafter"/>
</dbReference>
<sequence>MPELILWARFSATGPPGPRTHAPGSCRYVGIVTDVLIPSLAEDLSFPEELTIHVWDSGDPLPADDILSRIEYYVMPYTFAPDTGDIAAKLPRLKVMQTLTAGYEHAKPYLPDGVTLCNARGVHDASTAELAVTLTLASLRGIPTFVEARPRGEWTFGFYDALADRTVLIVGYGSIGQAIERRLAPFECDVLRVARTARDGVAGFASLPELVGRSDVIILVCPLTEDTRGMVDAEFLAAMRDGALLVNVARGPIVDTDALVAELSTGRIRAAVDVTDPEPPPAGHPLWTVPGLLMSPHVGGSSSAFRPRARRLIQGQLQRYAAGEPLENVVAGPLAR</sequence>
<dbReference type="GO" id="GO:0016618">
    <property type="term" value="F:hydroxypyruvate reductase [NAD(P)H] activity"/>
    <property type="evidence" value="ECO:0007669"/>
    <property type="project" value="TreeGrafter"/>
</dbReference>
<dbReference type="FunFam" id="3.40.50.720:FF:000593">
    <property type="entry name" value="Dihydrofolate reductase"/>
    <property type="match status" value="1"/>
</dbReference>
<comment type="caution">
    <text evidence="7">The sequence shown here is derived from an EMBL/GenBank/DDBJ whole genome shotgun (WGS) entry which is preliminary data.</text>
</comment>
<evidence type="ECO:0000259" key="6">
    <source>
        <dbReference type="Pfam" id="PF02826"/>
    </source>
</evidence>
<dbReference type="GO" id="GO:0051287">
    <property type="term" value="F:NAD binding"/>
    <property type="evidence" value="ECO:0007669"/>
    <property type="project" value="InterPro"/>
</dbReference>
<evidence type="ECO:0000256" key="2">
    <source>
        <dbReference type="ARBA" id="ARBA00023002"/>
    </source>
</evidence>
<dbReference type="InterPro" id="IPR029753">
    <property type="entry name" value="D-isomer_DH_CS"/>
</dbReference>
<dbReference type="EMBL" id="WLZY01000015">
    <property type="protein sequence ID" value="NDL60919.1"/>
    <property type="molecule type" value="Genomic_DNA"/>
</dbReference>
<keyword evidence="2 4" id="KW-0560">Oxidoreductase</keyword>
<accession>A0A7K3MC80</accession>
<dbReference type="PANTHER" id="PTHR10996">
    <property type="entry name" value="2-HYDROXYACID DEHYDROGENASE-RELATED"/>
    <property type="match status" value="1"/>
</dbReference>
<dbReference type="GO" id="GO:0005829">
    <property type="term" value="C:cytosol"/>
    <property type="evidence" value="ECO:0007669"/>
    <property type="project" value="TreeGrafter"/>
</dbReference>
<gene>
    <name evidence="7" type="ORF">F7O44_27975</name>
</gene>
<name>A0A7K3MC80_9ACTN</name>
<comment type="similarity">
    <text evidence="1 4">Belongs to the D-isomer specific 2-hydroxyacid dehydrogenase family.</text>
</comment>
<dbReference type="SUPFAM" id="SSF52283">
    <property type="entry name" value="Formate/glycerate dehydrogenase catalytic domain-like"/>
    <property type="match status" value="1"/>
</dbReference>